<dbReference type="RefSeq" id="WP_202661502.1">
    <property type="nucleotide sequence ID" value="NZ_JAESVP010000006.1"/>
</dbReference>
<reference evidence="6" key="1">
    <citation type="submission" date="2021-01" db="EMBL/GenBank/DDBJ databases">
        <title>Genome seq and assembly of Tabrizicola sp. KVB23.</title>
        <authorList>
            <person name="Chhetri G."/>
        </authorList>
    </citation>
    <scope>NUCLEOTIDE SEQUENCE</scope>
    <source>
        <strain evidence="6">KVB23</strain>
    </source>
</reference>
<feature type="domain" description="Carbohydrate kinase FGGY C-terminal" evidence="5">
    <location>
        <begin position="247"/>
        <end position="418"/>
    </location>
</feature>
<comment type="caution">
    <text evidence="6">The sequence shown here is derived from an EMBL/GenBank/DDBJ whole genome shotgun (WGS) entry which is preliminary data.</text>
</comment>
<sequence>MRHIAVIDIGKTNAKLALVAADGLREVAVVTRPNAVLQGPPYPHFDLEGHWQFFLQHLARFHALHGVDAISVTTHGASAVLLDGAGDLAVPMLDYEHAGPDTLTAEYDAIRPEFTATGSARLPMGLNLGAQLYWLLQTQPGLADRVAHVLTYPGYWGWRLTGQMACDVCSLGCHTDLWEPQEARFSSLVDRLGLTGKVAPPRRPAEVLGRLRPEVAAATGLPPETPVTVGIHDSNASLYPYVLGRAAPFSVVSTGTWVVAMAMGAQPPALDPARDVLVNVNALGAPVPSARFMGGREFDLIRAGSTATPTEADRAAVINGQILLLPAVEPGSGPFQGRAARWTATPPTEGARLVALSHYLALMTNACLDLIGALGPVIVEGPFARNPDYLAMLAHLRPDGVEVAGSATGTSAGAALLAIGAGAAPVTTAVSLPDTGPGLSALAVRWHDLL</sequence>
<dbReference type="PANTHER" id="PTHR43095">
    <property type="entry name" value="SUGAR KINASE"/>
    <property type="match status" value="1"/>
</dbReference>
<keyword evidence="7" id="KW-1185">Reference proteome</keyword>
<feature type="domain" description="Carbohydrate kinase FGGY N-terminal" evidence="4">
    <location>
        <begin position="5"/>
        <end position="238"/>
    </location>
</feature>
<dbReference type="Proteomes" id="UP000619033">
    <property type="component" value="Unassembled WGS sequence"/>
</dbReference>
<dbReference type="InterPro" id="IPR050406">
    <property type="entry name" value="FGGY_Carb_Kinase"/>
</dbReference>
<gene>
    <name evidence="6" type="ORF">JI744_12655</name>
</gene>
<dbReference type="InterPro" id="IPR018484">
    <property type="entry name" value="FGGY_N"/>
</dbReference>
<accession>A0A8J7MSQ8</accession>
<keyword evidence="3 6" id="KW-0418">Kinase</keyword>
<keyword evidence="2" id="KW-0808">Transferase</keyword>
<organism evidence="6 7">
    <name type="scientific">Fuscibacter oryzae</name>
    <dbReference type="NCBI Taxonomy" id="2803939"/>
    <lineage>
        <taxon>Bacteria</taxon>
        <taxon>Pseudomonadati</taxon>
        <taxon>Pseudomonadota</taxon>
        <taxon>Alphaproteobacteria</taxon>
        <taxon>Rhodobacterales</taxon>
        <taxon>Paracoccaceae</taxon>
        <taxon>Fuscibacter</taxon>
    </lineage>
</organism>
<evidence type="ECO:0000256" key="1">
    <source>
        <dbReference type="ARBA" id="ARBA00009156"/>
    </source>
</evidence>
<dbReference type="AlphaFoldDB" id="A0A8J7MSQ8"/>
<dbReference type="CDD" id="cd07772">
    <property type="entry name" value="ASKHA_NBD_FGGY_NaCK-like"/>
    <property type="match status" value="1"/>
</dbReference>
<protein>
    <submittedName>
        <fullName evidence="6">FGGY-family carbohydrate kinase</fullName>
    </submittedName>
</protein>
<evidence type="ECO:0000313" key="6">
    <source>
        <dbReference type="EMBL" id="MBL4928957.1"/>
    </source>
</evidence>
<dbReference type="PANTHER" id="PTHR43095:SF5">
    <property type="entry name" value="XYLULOSE KINASE"/>
    <property type="match status" value="1"/>
</dbReference>
<dbReference type="GO" id="GO:0005975">
    <property type="term" value="P:carbohydrate metabolic process"/>
    <property type="evidence" value="ECO:0007669"/>
    <property type="project" value="InterPro"/>
</dbReference>
<evidence type="ECO:0000259" key="4">
    <source>
        <dbReference type="Pfam" id="PF00370"/>
    </source>
</evidence>
<dbReference type="GO" id="GO:0016301">
    <property type="term" value="F:kinase activity"/>
    <property type="evidence" value="ECO:0007669"/>
    <property type="project" value="UniProtKB-KW"/>
</dbReference>
<evidence type="ECO:0000256" key="3">
    <source>
        <dbReference type="ARBA" id="ARBA00022777"/>
    </source>
</evidence>
<evidence type="ECO:0000259" key="5">
    <source>
        <dbReference type="Pfam" id="PF21546"/>
    </source>
</evidence>
<dbReference type="Gene3D" id="3.30.420.40">
    <property type="match status" value="2"/>
</dbReference>
<dbReference type="SUPFAM" id="SSF53067">
    <property type="entry name" value="Actin-like ATPase domain"/>
    <property type="match status" value="1"/>
</dbReference>
<dbReference type="Pfam" id="PF21546">
    <property type="entry name" value="FGGY_C_2"/>
    <property type="match status" value="1"/>
</dbReference>
<evidence type="ECO:0000313" key="7">
    <source>
        <dbReference type="Proteomes" id="UP000619033"/>
    </source>
</evidence>
<comment type="similarity">
    <text evidence="1">Belongs to the FGGY kinase family.</text>
</comment>
<proteinExistence type="inferred from homology"/>
<dbReference type="InterPro" id="IPR043129">
    <property type="entry name" value="ATPase_NBD"/>
</dbReference>
<dbReference type="InterPro" id="IPR049382">
    <property type="entry name" value="FGGY_C_2"/>
</dbReference>
<name>A0A8J7MSQ8_9RHOB</name>
<evidence type="ECO:0000256" key="2">
    <source>
        <dbReference type="ARBA" id="ARBA00022679"/>
    </source>
</evidence>
<dbReference type="EMBL" id="JAESVP010000006">
    <property type="protein sequence ID" value="MBL4928957.1"/>
    <property type="molecule type" value="Genomic_DNA"/>
</dbReference>
<dbReference type="Pfam" id="PF00370">
    <property type="entry name" value="FGGY_N"/>
    <property type="match status" value="1"/>
</dbReference>